<dbReference type="EMBL" id="ML208275">
    <property type="protein sequence ID" value="TFK73458.1"/>
    <property type="molecule type" value="Genomic_DNA"/>
</dbReference>
<name>A0ACD3B5X9_9AGAR</name>
<sequence>MADIRGMPLLSGPAPPTESSQESCRKCNKEFNVIFARSRKCQHCGCLYCHSCSDYQALMPRSGNESGYDPVNVCGYCIEHLSITAAGKGQLKGLPLARLKRYANAYNIAITGAVEKDDIIDALVSARSPNGCLAPAKERYYRTNSIPPRSGQPRGLFSRGDRPHPPNPPPVPPRPSPSQNFPRPDLAPDPPPTPPRPTPRPTQQQSPPPPPPRPNTSSSFFSSTHSTSHTHTTNSNTPPQPPPRPQSNYSSYHNHSSHSFPSQGPYHHQQPAASRSSSNIPNPNANTGGHTHSSPNNTPPRPRATSTAARPQPTSPPQPPQPPQPQAPAPTLDELLNMSAATISQLSISALKSILFTNHINAGQVLEKSDLVKKVIDLLEEERRHRERHRLMEEQEEREQIERQRAMLDEIRREREAREGTAAASAESTTTATETTMEDVAMDSGVTEDSTATATTEEKKIPPKASSGPSPSKLPTSERSGLCVICQDDEANIAIVDCGHMAMCMDCSELVMSSSRECPLCRTRIVTEQRLLRIFKT</sequence>
<protein>
    <submittedName>
        <fullName evidence="1">Uncharacterized protein</fullName>
    </submittedName>
</protein>
<keyword evidence="2" id="KW-1185">Reference proteome</keyword>
<evidence type="ECO:0000313" key="2">
    <source>
        <dbReference type="Proteomes" id="UP000308600"/>
    </source>
</evidence>
<accession>A0ACD3B5X9</accession>
<evidence type="ECO:0000313" key="1">
    <source>
        <dbReference type="EMBL" id="TFK73458.1"/>
    </source>
</evidence>
<gene>
    <name evidence="1" type="ORF">BDN72DRAFT_834575</name>
</gene>
<reference evidence="1 2" key="1">
    <citation type="journal article" date="2019" name="Nat. Ecol. Evol.">
        <title>Megaphylogeny resolves global patterns of mushroom evolution.</title>
        <authorList>
            <person name="Varga T."/>
            <person name="Krizsan K."/>
            <person name="Foldi C."/>
            <person name="Dima B."/>
            <person name="Sanchez-Garcia M."/>
            <person name="Sanchez-Ramirez S."/>
            <person name="Szollosi G.J."/>
            <person name="Szarkandi J.G."/>
            <person name="Papp V."/>
            <person name="Albert L."/>
            <person name="Andreopoulos W."/>
            <person name="Angelini C."/>
            <person name="Antonin V."/>
            <person name="Barry K.W."/>
            <person name="Bougher N.L."/>
            <person name="Buchanan P."/>
            <person name="Buyck B."/>
            <person name="Bense V."/>
            <person name="Catcheside P."/>
            <person name="Chovatia M."/>
            <person name="Cooper J."/>
            <person name="Damon W."/>
            <person name="Desjardin D."/>
            <person name="Finy P."/>
            <person name="Geml J."/>
            <person name="Haridas S."/>
            <person name="Hughes K."/>
            <person name="Justo A."/>
            <person name="Karasinski D."/>
            <person name="Kautmanova I."/>
            <person name="Kiss B."/>
            <person name="Kocsube S."/>
            <person name="Kotiranta H."/>
            <person name="LaButti K.M."/>
            <person name="Lechner B.E."/>
            <person name="Liimatainen K."/>
            <person name="Lipzen A."/>
            <person name="Lukacs Z."/>
            <person name="Mihaltcheva S."/>
            <person name="Morgado L.N."/>
            <person name="Niskanen T."/>
            <person name="Noordeloos M.E."/>
            <person name="Ohm R.A."/>
            <person name="Ortiz-Santana B."/>
            <person name="Ovrebo C."/>
            <person name="Racz N."/>
            <person name="Riley R."/>
            <person name="Savchenko A."/>
            <person name="Shiryaev A."/>
            <person name="Soop K."/>
            <person name="Spirin V."/>
            <person name="Szebenyi C."/>
            <person name="Tomsovsky M."/>
            <person name="Tulloss R.E."/>
            <person name="Uehling J."/>
            <person name="Grigoriev I.V."/>
            <person name="Vagvolgyi C."/>
            <person name="Papp T."/>
            <person name="Martin F.M."/>
            <person name="Miettinen O."/>
            <person name="Hibbett D.S."/>
            <person name="Nagy L.G."/>
        </authorList>
    </citation>
    <scope>NUCLEOTIDE SEQUENCE [LARGE SCALE GENOMIC DNA]</scope>
    <source>
        <strain evidence="1 2">NL-1719</strain>
    </source>
</reference>
<organism evidence="1 2">
    <name type="scientific">Pluteus cervinus</name>
    <dbReference type="NCBI Taxonomy" id="181527"/>
    <lineage>
        <taxon>Eukaryota</taxon>
        <taxon>Fungi</taxon>
        <taxon>Dikarya</taxon>
        <taxon>Basidiomycota</taxon>
        <taxon>Agaricomycotina</taxon>
        <taxon>Agaricomycetes</taxon>
        <taxon>Agaricomycetidae</taxon>
        <taxon>Agaricales</taxon>
        <taxon>Pluteineae</taxon>
        <taxon>Pluteaceae</taxon>
        <taxon>Pluteus</taxon>
    </lineage>
</organism>
<dbReference type="Proteomes" id="UP000308600">
    <property type="component" value="Unassembled WGS sequence"/>
</dbReference>
<proteinExistence type="predicted"/>